<dbReference type="EMBL" id="NKHD01000030">
    <property type="protein sequence ID" value="OXT06434.1"/>
    <property type="molecule type" value="Genomic_DNA"/>
</dbReference>
<name>A0A231VE63_THETR</name>
<accession>A0A231VE63</accession>
<dbReference type="InterPro" id="IPR016155">
    <property type="entry name" value="Mopterin_synth/thiamin_S_b"/>
</dbReference>
<organism evidence="2 4">
    <name type="scientific">Thermoanaerobacterium thermosaccharolyticum</name>
    <name type="common">Clostridium thermosaccharolyticum</name>
    <dbReference type="NCBI Taxonomy" id="1517"/>
    <lineage>
        <taxon>Bacteria</taxon>
        <taxon>Bacillati</taxon>
        <taxon>Bacillota</taxon>
        <taxon>Clostridia</taxon>
        <taxon>Thermoanaerobacterales</taxon>
        <taxon>Thermoanaerobacteraceae</taxon>
        <taxon>Thermoanaerobacterium</taxon>
    </lineage>
</organism>
<dbReference type="Proteomes" id="UP000214975">
    <property type="component" value="Chromosome"/>
</dbReference>
<sequence length="69" mass="8033">MNIKVNGNDQKIDREYTVKELLDVLNVKMKEYVTVQLNDEILSRDDFDKIIVKDGDTVEFLYYMGGGSR</sequence>
<dbReference type="InterPro" id="IPR010035">
    <property type="entry name" value="Thi_S"/>
</dbReference>
<dbReference type="Proteomes" id="UP000215301">
    <property type="component" value="Unassembled WGS sequence"/>
</dbReference>
<evidence type="ECO:0000313" key="2">
    <source>
        <dbReference type="EMBL" id="OXT06434.1"/>
    </source>
</evidence>
<evidence type="ECO:0000313" key="3">
    <source>
        <dbReference type="Proteomes" id="UP000214975"/>
    </source>
</evidence>
<dbReference type="NCBIfam" id="TIGR01683">
    <property type="entry name" value="thiS"/>
    <property type="match status" value="1"/>
</dbReference>
<dbReference type="GeneID" id="93864431"/>
<dbReference type="RefSeq" id="WP_013298069.1">
    <property type="nucleotide sequence ID" value="NZ_CP016893.1"/>
</dbReference>
<dbReference type="Pfam" id="PF02597">
    <property type="entry name" value="ThiS"/>
    <property type="match status" value="1"/>
</dbReference>
<dbReference type="OMA" id="DFLYFMG"/>
<evidence type="ECO:0000313" key="4">
    <source>
        <dbReference type="Proteomes" id="UP000215301"/>
    </source>
</evidence>
<dbReference type="AlphaFoldDB" id="A0A231VE63"/>
<dbReference type="PANTHER" id="PTHR34472:SF1">
    <property type="entry name" value="SULFUR CARRIER PROTEIN THIS"/>
    <property type="match status" value="1"/>
</dbReference>
<proteinExistence type="predicted"/>
<protein>
    <submittedName>
        <fullName evidence="1 2">Thiamine biosynthesis protein</fullName>
    </submittedName>
</protein>
<dbReference type="CDD" id="cd00565">
    <property type="entry name" value="Ubl_ThiS"/>
    <property type="match status" value="1"/>
</dbReference>
<evidence type="ECO:0000313" key="1">
    <source>
        <dbReference type="EMBL" id="AST58846.1"/>
    </source>
</evidence>
<reference evidence="1 3" key="1">
    <citation type="submission" date="2016-08" db="EMBL/GenBank/DDBJ databases">
        <title>A novel genetic cassette of butanologenic Thermoanaerobacterium thermosaccharolyticum that directly convert cellulose to butanol.</title>
        <authorList>
            <person name="Li T."/>
            <person name="He J."/>
        </authorList>
    </citation>
    <scope>NUCLEOTIDE SEQUENCE [LARGE SCALE GENOMIC DNA]</scope>
    <source>
        <strain evidence="1 3">TG57</strain>
    </source>
</reference>
<dbReference type="InterPro" id="IPR012675">
    <property type="entry name" value="Beta-grasp_dom_sf"/>
</dbReference>
<dbReference type="Gene3D" id="3.10.20.30">
    <property type="match status" value="1"/>
</dbReference>
<dbReference type="PANTHER" id="PTHR34472">
    <property type="entry name" value="SULFUR CARRIER PROTEIN THIS"/>
    <property type="match status" value="1"/>
</dbReference>
<reference evidence="2 4" key="2">
    <citation type="submission" date="2017-06" db="EMBL/GenBank/DDBJ databases">
        <title>Isolation and characterization of a thermophilic and butanogenic Thermoanaerobacterium thermosaccharolyticum M5 capable of efficient degradation of hemicellulose.</title>
        <authorList>
            <person name="Xin F."/>
            <person name="Jiang Y."/>
        </authorList>
    </citation>
    <scope>NUCLEOTIDE SEQUENCE [LARGE SCALE GENOMIC DNA]</scope>
    <source>
        <strain evidence="2 4">M5</strain>
    </source>
</reference>
<dbReference type="EMBL" id="CP016893">
    <property type="protein sequence ID" value="AST58846.1"/>
    <property type="molecule type" value="Genomic_DNA"/>
</dbReference>
<gene>
    <name evidence="2" type="primary">thiS</name>
    <name evidence="2" type="ORF">CE561_10795</name>
    <name evidence="1" type="ORF">Thert_03071</name>
</gene>
<dbReference type="InterPro" id="IPR003749">
    <property type="entry name" value="ThiS/MoaD-like"/>
</dbReference>
<dbReference type="SUPFAM" id="SSF54285">
    <property type="entry name" value="MoaD/ThiS"/>
    <property type="match status" value="1"/>
</dbReference>